<feature type="chain" id="PRO_5036442973" description="Myb/SANT-like DNA-binding domain-containing protein" evidence="1">
    <location>
        <begin position="29"/>
        <end position="165"/>
    </location>
</feature>
<feature type="signal peptide" evidence="1">
    <location>
        <begin position="1"/>
        <end position="28"/>
    </location>
</feature>
<dbReference type="PANTHER" id="PTHR31307">
    <property type="entry name" value="TRIHELIX TRANSCRIPTION FACTOR ASIL2"/>
    <property type="match status" value="1"/>
</dbReference>
<dbReference type="OrthoDB" id="2019351at2759"/>
<dbReference type="AlphaFoldDB" id="A0A8X7Z360"/>
<organism evidence="3 4">
    <name type="scientific">Populus tomentosa</name>
    <name type="common">Chinese white poplar</name>
    <dbReference type="NCBI Taxonomy" id="118781"/>
    <lineage>
        <taxon>Eukaryota</taxon>
        <taxon>Viridiplantae</taxon>
        <taxon>Streptophyta</taxon>
        <taxon>Embryophyta</taxon>
        <taxon>Tracheophyta</taxon>
        <taxon>Spermatophyta</taxon>
        <taxon>Magnoliopsida</taxon>
        <taxon>eudicotyledons</taxon>
        <taxon>Gunneridae</taxon>
        <taxon>Pentapetalae</taxon>
        <taxon>rosids</taxon>
        <taxon>fabids</taxon>
        <taxon>Malpighiales</taxon>
        <taxon>Salicaceae</taxon>
        <taxon>Saliceae</taxon>
        <taxon>Populus</taxon>
    </lineage>
</organism>
<evidence type="ECO:0000313" key="4">
    <source>
        <dbReference type="Proteomes" id="UP000886885"/>
    </source>
</evidence>
<keyword evidence="4" id="KW-1185">Reference proteome</keyword>
<dbReference type="EMBL" id="JAAWWB010000019">
    <property type="protein sequence ID" value="KAG6760082.1"/>
    <property type="molecule type" value="Genomic_DNA"/>
</dbReference>
<sequence>MHGHRPPPCTLSLLLSILQFLLFSSNTTLPPPSSLRPRSLAPRITTRHHSPSATTTWPHHGCREDCWSDGAPDTLIEAWGGRYINLNRANVGQKDWKEVADTVNNRQNGVKPKKTDVLCKNRMASYSETSSDDDEDDMAWFEERLKKKRHRMEDAGYLMGLRVGN</sequence>
<feature type="domain" description="Myb/SANT-like DNA-binding" evidence="2">
    <location>
        <begin position="65"/>
        <end position="125"/>
    </location>
</feature>
<proteinExistence type="predicted"/>
<dbReference type="PANTHER" id="PTHR31307:SF40">
    <property type="entry name" value="TRIHELIX TRANSCRIPTION FACTOR ENAP1-RELATED"/>
    <property type="match status" value="1"/>
</dbReference>
<gene>
    <name evidence="3" type="ORF">POTOM_036583</name>
</gene>
<dbReference type="GO" id="GO:0000976">
    <property type="term" value="F:transcription cis-regulatory region binding"/>
    <property type="evidence" value="ECO:0007669"/>
    <property type="project" value="TreeGrafter"/>
</dbReference>
<name>A0A8X7Z360_POPTO</name>
<keyword evidence="1" id="KW-0732">Signal</keyword>
<reference evidence="3" key="1">
    <citation type="journal article" date="2020" name="bioRxiv">
        <title>Hybrid origin of Populus tomentosa Carr. identified through genome sequencing and phylogenomic analysis.</title>
        <authorList>
            <person name="An X."/>
            <person name="Gao K."/>
            <person name="Chen Z."/>
            <person name="Li J."/>
            <person name="Yang X."/>
            <person name="Yang X."/>
            <person name="Zhou J."/>
            <person name="Guo T."/>
            <person name="Zhao T."/>
            <person name="Huang S."/>
            <person name="Miao D."/>
            <person name="Khan W.U."/>
            <person name="Rao P."/>
            <person name="Ye M."/>
            <person name="Lei B."/>
            <person name="Liao W."/>
            <person name="Wang J."/>
            <person name="Ji L."/>
            <person name="Li Y."/>
            <person name="Guo B."/>
            <person name="Mustafa N.S."/>
            <person name="Li S."/>
            <person name="Yun Q."/>
            <person name="Keller S.R."/>
            <person name="Mao J."/>
            <person name="Zhang R."/>
            <person name="Strauss S.H."/>
        </authorList>
    </citation>
    <scope>NUCLEOTIDE SEQUENCE</scope>
    <source>
        <strain evidence="3">GM15</strain>
        <tissue evidence="3">Leaf</tissue>
    </source>
</reference>
<dbReference type="InterPro" id="IPR044823">
    <property type="entry name" value="ASIL1/2-like"/>
</dbReference>
<comment type="caution">
    <text evidence="3">The sequence shown here is derived from an EMBL/GenBank/DDBJ whole genome shotgun (WGS) entry which is preliminary data.</text>
</comment>
<accession>A0A8X7Z360</accession>
<evidence type="ECO:0000256" key="1">
    <source>
        <dbReference type="SAM" id="SignalP"/>
    </source>
</evidence>
<dbReference type="GO" id="GO:0005634">
    <property type="term" value="C:nucleus"/>
    <property type="evidence" value="ECO:0007669"/>
    <property type="project" value="TreeGrafter"/>
</dbReference>
<evidence type="ECO:0000313" key="3">
    <source>
        <dbReference type="EMBL" id="KAG6760082.1"/>
    </source>
</evidence>
<dbReference type="Pfam" id="PF13837">
    <property type="entry name" value="Myb_DNA-bind_4"/>
    <property type="match status" value="1"/>
</dbReference>
<dbReference type="Proteomes" id="UP000886885">
    <property type="component" value="Chromosome 10A"/>
</dbReference>
<evidence type="ECO:0000259" key="2">
    <source>
        <dbReference type="Pfam" id="PF13837"/>
    </source>
</evidence>
<dbReference type="InterPro" id="IPR044822">
    <property type="entry name" value="Myb_DNA-bind_4"/>
</dbReference>
<protein>
    <recommendedName>
        <fullName evidence="2">Myb/SANT-like DNA-binding domain-containing protein</fullName>
    </recommendedName>
</protein>